<evidence type="ECO:0000313" key="11">
    <source>
        <dbReference type="Proteomes" id="UP000410984"/>
    </source>
</evidence>
<feature type="binding site" evidence="6 7">
    <location>
        <begin position="56"/>
        <end position="61"/>
    </location>
    <ligand>
        <name>FMN</name>
        <dbReference type="ChEBI" id="CHEBI:58210"/>
    </ligand>
</feature>
<evidence type="ECO:0000256" key="4">
    <source>
        <dbReference type="ARBA" id="ARBA00023002"/>
    </source>
</evidence>
<dbReference type="PIRSF" id="PIRSF000190">
    <property type="entry name" value="Pyd_amn-ph_oxd"/>
    <property type="match status" value="1"/>
</dbReference>
<feature type="binding site" evidence="6">
    <location>
        <position position="118"/>
    </location>
    <ligand>
        <name>substrate</name>
    </ligand>
</feature>
<dbReference type="PANTHER" id="PTHR10851">
    <property type="entry name" value="PYRIDOXINE-5-PHOSPHATE OXIDASE"/>
    <property type="match status" value="1"/>
</dbReference>
<comment type="catalytic activity">
    <reaction evidence="6">
        <text>pyridoxine 5'-phosphate + O2 = pyridoxal 5'-phosphate + H2O2</text>
        <dbReference type="Rhea" id="RHEA:15149"/>
        <dbReference type="ChEBI" id="CHEBI:15379"/>
        <dbReference type="ChEBI" id="CHEBI:16240"/>
        <dbReference type="ChEBI" id="CHEBI:58589"/>
        <dbReference type="ChEBI" id="CHEBI:597326"/>
        <dbReference type="EC" id="1.4.3.5"/>
    </reaction>
</comment>
<keyword evidence="3 6" id="KW-0288">FMN</keyword>
<dbReference type="AlphaFoldDB" id="A0A509ELC7"/>
<dbReference type="PROSITE" id="PS01064">
    <property type="entry name" value="PYRIDOX_OXIDASE"/>
    <property type="match status" value="1"/>
</dbReference>
<dbReference type="HAMAP" id="MF_01629">
    <property type="entry name" value="PdxH"/>
    <property type="match status" value="1"/>
</dbReference>
<comment type="cofactor">
    <cofactor evidence="6 7">
        <name>FMN</name>
        <dbReference type="ChEBI" id="CHEBI:58210"/>
    </cofactor>
    <text evidence="6 7">Binds 1 FMN per subunit.</text>
</comment>
<keyword evidence="5 6" id="KW-0664">Pyridoxine biosynthesis</keyword>
<dbReference type="EC" id="1.4.3.5" evidence="6"/>
<feature type="binding site" evidence="6">
    <location>
        <position position="122"/>
    </location>
    <ligand>
        <name>substrate</name>
    </ligand>
</feature>
<dbReference type="NCBIfam" id="TIGR00558">
    <property type="entry name" value="pdxH"/>
    <property type="match status" value="1"/>
</dbReference>
<dbReference type="GO" id="GO:0004733">
    <property type="term" value="F:pyridoxamine phosphate oxidase activity"/>
    <property type="evidence" value="ECO:0007669"/>
    <property type="project" value="UniProtKB-UniRule"/>
</dbReference>
<evidence type="ECO:0000256" key="1">
    <source>
        <dbReference type="ARBA" id="ARBA00007301"/>
    </source>
</evidence>
<evidence type="ECO:0000256" key="5">
    <source>
        <dbReference type="ARBA" id="ARBA00023096"/>
    </source>
</evidence>
<dbReference type="InterPro" id="IPR019740">
    <property type="entry name" value="Pyridox_Oxase_CS"/>
</dbReference>
<comment type="subunit">
    <text evidence="6">Homodimer.</text>
</comment>
<comment type="function">
    <text evidence="6">Catalyzes the oxidation of either pyridoxine 5'-phosphate (PNP) or pyridoxamine 5'-phosphate (PMP) into pyridoxal 5'-phosphate (PLP).</text>
</comment>
<dbReference type="NCBIfam" id="NF004231">
    <property type="entry name" value="PRK05679.1"/>
    <property type="match status" value="1"/>
</dbReference>
<dbReference type="InterPro" id="IPR011576">
    <property type="entry name" value="Pyridox_Oxase_N"/>
</dbReference>
<feature type="binding site" evidence="6 7">
    <location>
        <position position="180"/>
    </location>
    <ligand>
        <name>FMN</name>
        <dbReference type="ChEBI" id="CHEBI:58210"/>
    </ligand>
</feature>
<evidence type="ECO:0000256" key="6">
    <source>
        <dbReference type="HAMAP-Rule" id="MF_01629"/>
    </source>
</evidence>
<evidence type="ECO:0000256" key="2">
    <source>
        <dbReference type="ARBA" id="ARBA00022630"/>
    </source>
</evidence>
<feature type="binding site" evidence="6">
    <location>
        <position position="126"/>
    </location>
    <ligand>
        <name>substrate</name>
    </ligand>
</feature>
<keyword evidence="4 6" id="KW-0560">Oxidoreductase</keyword>
<feature type="binding site" evidence="6 7">
    <location>
        <begin position="71"/>
        <end position="72"/>
    </location>
    <ligand>
        <name>FMN</name>
        <dbReference type="ChEBI" id="CHEBI:58210"/>
    </ligand>
</feature>
<dbReference type="Pfam" id="PF01243">
    <property type="entry name" value="PNPOx_N"/>
    <property type="match status" value="1"/>
</dbReference>
<dbReference type="GO" id="GO:0010181">
    <property type="term" value="F:FMN binding"/>
    <property type="evidence" value="ECO:0007669"/>
    <property type="project" value="UniProtKB-UniRule"/>
</dbReference>
<feature type="binding site" evidence="6 7">
    <location>
        <position position="100"/>
    </location>
    <ligand>
        <name>FMN</name>
        <dbReference type="ChEBI" id="CHEBI:58210"/>
    </ligand>
</feature>
<protein>
    <recommendedName>
        <fullName evidence="6">Pyridoxine/pyridoxamine 5'-phosphate oxidase</fullName>
        <ecNumber evidence="6">1.4.3.5</ecNumber>
    </recommendedName>
    <alternativeName>
        <fullName evidence="6">PNP/PMP oxidase</fullName>
        <shortName evidence="6">PNPOx</shortName>
    </alternativeName>
    <alternativeName>
        <fullName evidence="6">Pyridoxal 5'-phosphate synthase</fullName>
    </alternativeName>
</protein>
<proteinExistence type="inferred from homology"/>
<dbReference type="InterPro" id="IPR012349">
    <property type="entry name" value="Split_barrel_FMN-bd"/>
</dbReference>
<dbReference type="InterPro" id="IPR019576">
    <property type="entry name" value="Pyridoxamine_oxidase_dimer_C"/>
</dbReference>
<dbReference type="UniPathway" id="UPA01068">
    <property type="reaction ID" value="UER00304"/>
</dbReference>
<feature type="binding site" evidence="6">
    <location>
        <begin position="186"/>
        <end position="188"/>
    </location>
    <ligand>
        <name>substrate</name>
    </ligand>
</feature>
<evidence type="ECO:0000256" key="3">
    <source>
        <dbReference type="ARBA" id="ARBA00022643"/>
    </source>
</evidence>
<evidence type="ECO:0000259" key="8">
    <source>
        <dbReference type="Pfam" id="PF01243"/>
    </source>
</evidence>
<accession>A0A509ELC7</accession>
<reference evidence="10 11" key="1">
    <citation type="submission" date="2019-06" db="EMBL/GenBank/DDBJ databases">
        <authorList>
            <person name="Rodrigo-Torres L."/>
            <person name="Arahal R. D."/>
            <person name="Lucena T."/>
        </authorList>
    </citation>
    <scope>NUCLEOTIDE SEQUENCE [LARGE SCALE GENOMIC DNA]</scope>
    <source>
        <strain evidence="10 11">SB0023/3</strain>
    </source>
</reference>
<evidence type="ECO:0000256" key="7">
    <source>
        <dbReference type="PIRSR" id="PIRSR000190-2"/>
    </source>
</evidence>
<evidence type="ECO:0000259" key="9">
    <source>
        <dbReference type="Pfam" id="PF10590"/>
    </source>
</evidence>
<evidence type="ECO:0000313" key="10">
    <source>
        <dbReference type="EMBL" id="VUD74053.1"/>
    </source>
</evidence>
<feature type="binding site" evidence="6 7">
    <location>
        <position position="190"/>
    </location>
    <ligand>
        <name>FMN</name>
        <dbReference type="ChEBI" id="CHEBI:58210"/>
    </ligand>
</feature>
<name>A0A509ELC7_9HYPH</name>
<dbReference type="Proteomes" id="UP000410984">
    <property type="component" value="Unassembled WGS sequence"/>
</dbReference>
<feature type="binding site" evidence="6 7">
    <location>
        <position position="78"/>
    </location>
    <ligand>
        <name>FMN</name>
        <dbReference type="ChEBI" id="CHEBI:58210"/>
    </ligand>
</feature>
<dbReference type="GO" id="GO:0008615">
    <property type="term" value="P:pyridoxine biosynthetic process"/>
    <property type="evidence" value="ECO:0007669"/>
    <property type="project" value="UniProtKB-UniRule"/>
</dbReference>
<dbReference type="PANTHER" id="PTHR10851:SF0">
    <property type="entry name" value="PYRIDOXINE-5'-PHOSPHATE OXIDASE"/>
    <property type="match status" value="1"/>
</dbReference>
<comment type="pathway">
    <text evidence="6">Cofactor metabolism; pyridoxal 5'-phosphate salvage; pyridoxal 5'-phosphate from pyridoxine 5'-phosphate: step 1/1.</text>
</comment>
<dbReference type="Gene3D" id="2.30.110.10">
    <property type="entry name" value="Electron Transport, Fmn-binding Protein, Chain A"/>
    <property type="match status" value="1"/>
</dbReference>
<feature type="binding site" evidence="6 7">
    <location>
        <begin position="135"/>
        <end position="136"/>
    </location>
    <ligand>
        <name>FMN</name>
        <dbReference type="ChEBI" id="CHEBI:58210"/>
    </ligand>
</feature>
<feature type="domain" description="Pyridoxine 5'-phosphate oxidase dimerisation C-terminal" evidence="9">
    <location>
        <begin position="167"/>
        <end position="207"/>
    </location>
</feature>
<comment type="similarity">
    <text evidence="1 6">Belongs to the pyridoxamine 5'-phosphate oxidase family.</text>
</comment>
<comment type="caution">
    <text evidence="6">Lacks conserved residue(s) required for the propagation of feature annotation.</text>
</comment>
<dbReference type="InterPro" id="IPR000659">
    <property type="entry name" value="Pyridox_Oxase"/>
</dbReference>
<comment type="pathway">
    <text evidence="6">Cofactor metabolism; pyridoxal 5'-phosphate salvage; pyridoxal 5'-phosphate from pyridoxamine 5'-phosphate: step 1/1.</text>
</comment>
<gene>
    <name evidence="6 10" type="primary">pdxH</name>
    <name evidence="10" type="ORF">MET9862_04678</name>
</gene>
<feature type="domain" description="Pyridoxamine 5'-phosphate oxidase N-terminal" evidence="8">
    <location>
        <begin position="38"/>
        <end position="154"/>
    </location>
</feature>
<dbReference type="SUPFAM" id="SSF50475">
    <property type="entry name" value="FMN-binding split barrel"/>
    <property type="match status" value="1"/>
</dbReference>
<dbReference type="Pfam" id="PF10590">
    <property type="entry name" value="PNP_phzG_C"/>
    <property type="match status" value="1"/>
</dbReference>
<comment type="catalytic activity">
    <reaction evidence="6">
        <text>pyridoxamine 5'-phosphate + O2 + H2O = pyridoxal 5'-phosphate + H2O2 + NH4(+)</text>
        <dbReference type="Rhea" id="RHEA:15817"/>
        <dbReference type="ChEBI" id="CHEBI:15377"/>
        <dbReference type="ChEBI" id="CHEBI:15379"/>
        <dbReference type="ChEBI" id="CHEBI:16240"/>
        <dbReference type="ChEBI" id="CHEBI:28938"/>
        <dbReference type="ChEBI" id="CHEBI:58451"/>
        <dbReference type="ChEBI" id="CHEBI:597326"/>
        <dbReference type="EC" id="1.4.3.5"/>
    </reaction>
</comment>
<keyword evidence="2 6" id="KW-0285">Flavoprotein</keyword>
<organism evidence="10 11">
    <name type="scientific">Methylobacterium symbioticum</name>
    <dbReference type="NCBI Taxonomy" id="2584084"/>
    <lineage>
        <taxon>Bacteria</taxon>
        <taxon>Pseudomonadati</taxon>
        <taxon>Pseudomonadota</taxon>
        <taxon>Alphaproteobacteria</taxon>
        <taxon>Hyphomicrobiales</taxon>
        <taxon>Methylobacteriaceae</taxon>
        <taxon>Methylobacterium</taxon>
    </lineage>
</organism>
<keyword evidence="11" id="KW-1185">Reference proteome</keyword>
<feature type="binding site" evidence="6">
    <location>
        <position position="61"/>
    </location>
    <ligand>
        <name>substrate</name>
    </ligand>
</feature>
<sequence>MGALRNGDPAVPDFTLAEDPFALFSDWMRAAEAAEPVDPNAMALATTGLDGLPDVRIVLLKGFDERGFVFYTNADSAKGEELAQNPQAALVLYWKSLGRQVRARGPVSRVTAEEADAYFASRHPQSRLGARASRQSRPLADRATLMAEVAELAAQYENGPIPRPENWTGFRIAPAAIEFWQNGDYRLHDRVRFTRAGTGWSRSRLYP</sequence>
<dbReference type="EMBL" id="CABFPH010000100">
    <property type="protein sequence ID" value="VUD74053.1"/>
    <property type="molecule type" value="Genomic_DNA"/>
</dbReference>